<evidence type="ECO:0000313" key="3">
    <source>
        <dbReference type="EMBL" id="WWC87983.1"/>
    </source>
</evidence>
<feature type="compositionally biased region" description="Basic and acidic residues" evidence="1">
    <location>
        <begin position="599"/>
        <end position="609"/>
    </location>
</feature>
<protein>
    <submittedName>
        <fullName evidence="3">Uncharacterized protein</fullName>
    </submittedName>
</protein>
<feature type="transmembrane region" description="Helical" evidence="2">
    <location>
        <begin position="942"/>
        <end position="964"/>
    </location>
</feature>
<dbReference type="Proteomes" id="UP001355207">
    <property type="component" value="Chromosome 3"/>
</dbReference>
<feature type="region of interest" description="Disordered" evidence="1">
    <location>
        <begin position="389"/>
        <end position="509"/>
    </location>
</feature>
<feature type="compositionally biased region" description="Polar residues" evidence="1">
    <location>
        <begin position="459"/>
        <end position="482"/>
    </location>
</feature>
<keyword evidence="2" id="KW-0472">Membrane</keyword>
<evidence type="ECO:0000256" key="2">
    <source>
        <dbReference type="SAM" id="Phobius"/>
    </source>
</evidence>
<gene>
    <name evidence="3" type="ORF">L201_002885</name>
</gene>
<dbReference type="PANTHER" id="PTHR36819:SF1">
    <property type="entry name" value="REGULATOR OF PHOSPHOLIPASE D SRF1"/>
    <property type="match status" value="1"/>
</dbReference>
<feature type="compositionally biased region" description="Pro residues" evidence="1">
    <location>
        <begin position="75"/>
        <end position="84"/>
    </location>
</feature>
<dbReference type="RefSeq" id="XP_066074746.1">
    <property type="nucleotide sequence ID" value="XM_066218649.1"/>
</dbReference>
<feature type="compositionally biased region" description="Polar residues" evidence="1">
    <location>
        <begin position="159"/>
        <end position="174"/>
    </location>
</feature>
<dbReference type="AlphaFoldDB" id="A0AAX4JSY7"/>
<feature type="compositionally biased region" description="Basic residues" evidence="1">
    <location>
        <begin position="101"/>
        <end position="110"/>
    </location>
</feature>
<feature type="compositionally biased region" description="Basic residues" evidence="1">
    <location>
        <begin position="610"/>
        <end position="620"/>
    </location>
</feature>
<feature type="compositionally biased region" description="Polar residues" evidence="1">
    <location>
        <begin position="90"/>
        <end position="100"/>
    </location>
</feature>
<feature type="compositionally biased region" description="Polar residues" evidence="1">
    <location>
        <begin position="636"/>
        <end position="651"/>
    </location>
</feature>
<feature type="compositionally biased region" description="Basic residues" evidence="1">
    <location>
        <begin position="143"/>
        <end position="152"/>
    </location>
</feature>
<feature type="region of interest" description="Disordered" evidence="1">
    <location>
        <begin position="309"/>
        <end position="332"/>
    </location>
</feature>
<keyword evidence="4" id="KW-1185">Reference proteome</keyword>
<evidence type="ECO:0000256" key="1">
    <source>
        <dbReference type="SAM" id="MobiDB-lite"/>
    </source>
</evidence>
<accession>A0AAX4JSY7</accession>
<evidence type="ECO:0000313" key="4">
    <source>
        <dbReference type="Proteomes" id="UP001355207"/>
    </source>
</evidence>
<name>A0AAX4JSY7_9TREE</name>
<feature type="compositionally biased region" description="Basic residues" evidence="1">
    <location>
        <begin position="725"/>
        <end position="737"/>
    </location>
</feature>
<feature type="region of interest" description="Disordered" evidence="1">
    <location>
        <begin position="1"/>
        <end position="274"/>
    </location>
</feature>
<keyword evidence="2" id="KW-0812">Transmembrane</keyword>
<dbReference type="PANTHER" id="PTHR36819">
    <property type="entry name" value="REGULATOR OF PHOSPHOLIPASE D SRF1"/>
    <property type="match status" value="1"/>
</dbReference>
<feature type="region of interest" description="Disordered" evidence="1">
    <location>
        <begin position="530"/>
        <end position="737"/>
    </location>
</feature>
<proteinExistence type="predicted"/>
<keyword evidence="2" id="KW-1133">Transmembrane helix</keyword>
<dbReference type="GO" id="GO:0071944">
    <property type="term" value="C:cell periphery"/>
    <property type="evidence" value="ECO:0007669"/>
    <property type="project" value="TreeGrafter"/>
</dbReference>
<dbReference type="InterPro" id="IPR037737">
    <property type="entry name" value="Srf1"/>
</dbReference>
<feature type="compositionally biased region" description="Polar residues" evidence="1">
    <location>
        <begin position="229"/>
        <end position="249"/>
    </location>
</feature>
<feature type="compositionally biased region" description="Low complexity" evidence="1">
    <location>
        <begin position="438"/>
        <end position="458"/>
    </location>
</feature>
<feature type="compositionally biased region" description="Acidic residues" evidence="1">
    <location>
        <begin position="117"/>
        <end position="132"/>
    </location>
</feature>
<organism evidence="3 4">
    <name type="scientific">Kwoniella dendrophila CBS 6074</name>
    <dbReference type="NCBI Taxonomy" id="1295534"/>
    <lineage>
        <taxon>Eukaryota</taxon>
        <taxon>Fungi</taxon>
        <taxon>Dikarya</taxon>
        <taxon>Basidiomycota</taxon>
        <taxon>Agaricomycotina</taxon>
        <taxon>Tremellomycetes</taxon>
        <taxon>Tremellales</taxon>
        <taxon>Cryptococcaceae</taxon>
        <taxon>Kwoniella</taxon>
    </lineage>
</organism>
<reference evidence="3 4" key="1">
    <citation type="submission" date="2024-01" db="EMBL/GenBank/DDBJ databases">
        <title>Comparative genomics of Cryptococcus and Kwoniella reveals pathogenesis evolution and contrasting modes of karyotype evolution via chromosome fusion or intercentromeric recombination.</title>
        <authorList>
            <person name="Coelho M.A."/>
            <person name="David-Palma M."/>
            <person name="Shea T."/>
            <person name="Bowers K."/>
            <person name="McGinley-Smith S."/>
            <person name="Mohammad A.W."/>
            <person name="Gnirke A."/>
            <person name="Yurkov A.M."/>
            <person name="Nowrousian M."/>
            <person name="Sun S."/>
            <person name="Cuomo C.A."/>
            <person name="Heitman J."/>
        </authorList>
    </citation>
    <scope>NUCLEOTIDE SEQUENCE [LARGE SCALE GENOMIC DNA]</scope>
    <source>
        <strain evidence="3 4">CBS 6074</strain>
    </source>
</reference>
<feature type="compositionally biased region" description="Polar residues" evidence="1">
    <location>
        <begin position="416"/>
        <end position="427"/>
    </location>
</feature>
<feature type="transmembrane region" description="Helical" evidence="2">
    <location>
        <begin position="834"/>
        <end position="855"/>
    </location>
</feature>
<feature type="compositionally biased region" description="Basic and acidic residues" evidence="1">
    <location>
        <begin position="18"/>
        <end position="38"/>
    </location>
</feature>
<feature type="compositionally biased region" description="Basic and acidic residues" evidence="1">
    <location>
        <begin position="186"/>
        <end position="211"/>
    </location>
</feature>
<feature type="compositionally biased region" description="Polar residues" evidence="1">
    <location>
        <begin position="545"/>
        <end position="558"/>
    </location>
</feature>
<dbReference type="GO" id="GO:0000324">
    <property type="term" value="C:fungal-type vacuole"/>
    <property type="evidence" value="ECO:0007669"/>
    <property type="project" value="TreeGrafter"/>
</dbReference>
<sequence length="979" mass="108277">MFNDNAQASSSRVPSNPIKRERAGSKSTKDKGKERFDGNNKSPKPPSLVVSDSGKQGGSTARRVRTVPPSAIYEPPTPPSPVHSPLPHVESQTITSPNSIQRKKRRHRIRYSSSEDSSADSDDEDDSSDDEPPWWTFTQRGMAKLRAKNLHRNGRDIEQGSSSTPQNLDLTKSGKSGKGGNLTEGESGRESGKEREREFPFLSKERDRNRMSDYFTSTSRRSSKDKESISSNINTNLPPNKSTPSSSLKNFKRSSRESPSELSGNPKSLLHPAPIRFSNTHTNFFRRSVHRQDTLPDNSLVINQINMQRTNSAPIRPASAPTSPTIESAPSPGLTTLVDNISSRLPSNELSHENHQSKSSMEYSEPLAFRRLAKRQLTAPNFPKFFKDRRLLNGNDTDDDQPLESLTDTEVIPSASARTSRLKSSLSKPVAIPGIGNGITPSRGGSGTSTPNNGNISSQMIRSGTGESIQDQGGLSSTPTSRPKNKRRPSNMLKIQLPPPITNRFKDGWPHAGSWQDALYGYYEEENMDPSLIKPSRPSRSRRPTSQVKSNNNNNDTSEGGGDPKTPQKPEFITSGPSDDDQISPRQVIPNGTSGSKDGNVEKDGEGTKRTKSRRQKRYRQALVPPTPSGLGFTPSARTGSANEYPWSQNHNDPEKGFDWQNGLAQKEAQSQSNGGVAGPKFNGGDNLNRQETTATTTGTHSTSSLRRNSPVAVGEKGWWNSKKSERRKRKEIKKQRRRQVDSDWRKRYRRMLFLDARVTIWIRLMNLAVVVVSLGLAITIKLELEDLRLPGLIGSSTTLIISYSVLTILHVLTAIYREYFGKPIGLWGLRSKMLWVCLDLLFVAFWSSAMSLSINDLIATPLECTKGSAWWRKGLSTEYSELLNELKSLQQSSETNSTIDYNITKSIISSSVSHSISITLPSTIIDSPLAHEACRRQAGTIALSLLSLLLYGGNMVISLFRIFETVRRTANVSKAVTL</sequence>
<dbReference type="GeneID" id="91093556"/>
<feature type="transmembrane region" description="Helical" evidence="2">
    <location>
        <begin position="761"/>
        <end position="781"/>
    </location>
</feature>
<dbReference type="EMBL" id="CP144100">
    <property type="protein sequence ID" value="WWC87983.1"/>
    <property type="molecule type" value="Genomic_DNA"/>
</dbReference>
<feature type="compositionally biased region" description="Polar residues" evidence="1">
    <location>
        <begin position="320"/>
        <end position="332"/>
    </location>
</feature>
<feature type="compositionally biased region" description="Polar residues" evidence="1">
    <location>
        <begin position="1"/>
        <end position="14"/>
    </location>
</feature>
<feature type="compositionally biased region" description="Low complexity" evidence="1">
    <location>
        <begin position="693"/>
        <end position="705"/>
    </location>
</feature>
<feature type="transmembrane region" description="Helical" evidence="2">
    <location>
        <begin position="793"/>
        <end position="813"/>
    </location>
</feature>